<evidence type="ECO:0000256" key="1">
    <source>
        <dbReference type="ARBA" id="ARBA00005446"/>
    </source>
</evidence>
<proteinExistence type="inferred from homology"/>
<evidence type="ECO:0000256" key="3">
    <source>
        <dbReference type="ARBA" id="ARBA00022806"/>
    </source>
</evidence>
<sequence>DDTSHYSHENSFSWSAEVNRVRQEVFKIQAFRPLQLLAINAYLDGRDLILVMPTGAGKSLVYQCPSLLSTPEYCAKFTLVVSPLVSLMTDQALNLQRLGIPSSAIAVLDSSTPAPTQQKILLDICGEGTEKNKHSTIRILFVTPEKLSKSKRLMNRLEKAHSRGRLARIAIDEVHCVSQWGNDFRPDYKFLHVLKTQFPSIPILGLTATASAEVVLDVQKMLGLPQDNCLVLRSGYNRPNLNYQALFRPGTLTSTYPAIIRLLKTKFAGQSAHCLALDAKTRQLFKLGFSGWIVSWVRRYSSPSKPQRHEFTDCIERLLKFYLSHLLPFSKGHRRLVCGPAAAGYCCRLLPRKR</sequence>
<evidence type="ECO:0000259" key="8">
    <source>
        <dbReference type="PROSITE" id="PS51192"/>
    </source>
</evidence>
<evidence type="ECO:0000256" key="4">
    <source>
        <dbReference type="ARBA" id="ARBA00023125"/>
    </source>
</evidence>
<dbReference type="GO" id="GO:0043138">
    <property type="term" value="F:3'-5' DNA helicase activity"/>
    <property type="evidence" value="ECO:0007669"/>
    <property type="project" value="UniProtKB-EC"/>
</dbReference>
<dbReference type="GO" id="GO:0016787">
    <property type="term" value="F:hydrolase activity"/>
    <property type="evidence" value="ECO:0007669"/>
    <property type="project" value="UniProtKB-KW"/>
</dbReference>
<dbReference type="PANTHER" id="PTHR13710:SF105">
    <property type="entry name" value="ATP-DEPENDENT DNA HELICASE Q1"/>
    <property type="match status" value="1"/>
</dbReference>
<dbReference type="GO" id="GO:0009378">
    <property type="term" value="F:four-way junction helicase activity"/>
    <property type="evidence" value="ECO:0007669"/>
    <property type="project" value="TreeGrafter"/>
</dbReference>
<name>A0A0V0J779_SCHSO</name>
<evidence type="ECO:0000256" key="2">
    <source>
        <dbReference type="ARBA" id="ARBA00022801"/>
    </source>
</evidence>
<dbReference type="NCBIfam" id="TIGR00614">
    <property type="entry name" value="recQ_fam"/>
    <property type="match status" value="1"/>
</dbReference>
<keyword evidence="3" id="KW-0347">Helicase</keyword>
<dbReference type="Gene3D" id="3.40.50.300">
    <property type="entry name" value="P-loop containing nucleotide triphosphate hydrolases"/>
    <property type="match status" value="1"/>
</dbReference>
<dbReference type="SUPFAM" id="SSF52540">
    <property type="entry name" value="P-loop containing nucleoside triphosphate hydrolases"/>
    <property type="match status" value="1"/>
</dbReference>
<feature type="non-terminal residue" evidence="9">
    <location>
        <position position="1"/>
    </location>
</feature>
<dbReference type="InterPro" id="IPR014001">
    <property type="entry name" value="Helicase_ATP-bd"/>
</dbReference>
<evidence type="ECO:0000256" key="6">
    <source>
        <dbReference type="ARBA" id="ARBA00034617"/>
    </source>
</evidence>
<dbReference type="GO" id="GO:0005524">
    <property type="term" value="F:ATP binding"/>
    <property type="evidence" value="ECO:0007669"/>
    <property type="project" value="InterPro"/>
</dbReference>
<dbReference type="SMART" id="SM00487">
    <property type="entry name" value="DEXDc"/>
    <property type="match status" value="1"/>
</dbReference>
<dbReference type="EMBL" id="GEEE01002202">
    <property type="protein sequence ID" value="JAP61023.1"/>
    <property type="molecule type" value="Transcribed_RNA"/>
</dbReference>
<keyword evidence="3" id="KW-0547">Nucleotide-binding</keyword>
<gene>
    <name evidence="9" type="ORF">TR150478</name>
</gene>
<dbReference type="InterPro" id="IPR011545">
    <property type="entry name" value="DEAD/DEAH_box_helicase_dom"/>
</dbReference>
<dbReference type="GO" id="GO:0005694">
    <property type="term" value="C:chromosome"/>
    <property type="evidence" value="ECO:0007669"/>
    <property type="project" value="TreeGrafter"/>
</dbReference>
<dbReference type="PROSITE" id="PS51192">
    <property type="entry name" value="HELICASE_ATP_BIND_1"/>
    <property type="match status" value="1"/>
</dbReference>
<organism evidence="9">
    <name type="scientific">Schistocephalus solidus</name>
    <name type="common">Tapeworm</name>
    <dbReference type="NCBI Taxonomy" id="70667"/>
    <lineage>
        <taxon>Eukaryota</taxon>
        <taxon>Metazoa</taxon>
        <taxon>Spiralia</taxon>
        <taxon>Lophotrochozoa</taxon>
        <taxon>Platyhelminthes</taxon>
        <taxon>Cestoda</taxon>
        <taxon>Eucestoda</taxon>
        <taxon>Diphyllobothriidea</taxon>
        <taxon>Diphyllobothriidae</taxon>
        <taxon>Schistocephalus</taxon>
    </lineage>
</organism>
<accession>A0A0V0J779</accession>
<feature type="domain" description="Helicase ATP-binding" evidence="8">
    <location>
        <begin position="39"/>
        <end position="228"/>
    </location>
</feature>
<dbReference type="AlphaFoldDB" id="A0A0V0J779"/>
<dbReference type="GO" id="GO:0003677">
    <property type="term" value="F:DNA binding"/>
    <property type="evidence" value="ECO:0007669"/>
    <property type="project" value="UniProtKB-KW"/>
</dbReference>
<evidence type="ECO:0000313" key="9">
    <source>
        <dbReference type="EMBL" id="JAP61023.1"/>
    </source>
</evidence>
<dbReference type="InterPro" id="IPR004589">
    <property type="entry name" value="DNA_helicase_ATP-dep_RecQ"/>
</dbReference>
<comment type="similarity">
    <text evidence="1">Belongs to the helicase family. RecQ subfamily.</text>
</comment>
<keyword evidence="3" id="KW-0067">ATP-binding</keyword>
<comment type="catalytic activity">
    <reaction evidence="6">
        <text>Couples ATP hydrolysis with the unwinding of duplex DNA by translocating in the 3'-5' direction.</text>
        <dbReference type="EC" id="5.6.2.4"/>
    </reaction>
</comment>
<dbReference type="GO" id="GO:0000724">
    <property type="term" value="P:double-strand break repair via homologous recombination"/>
    <property type="evidence" value="ECO:0007669"/>
    <property type="project" value="TreeGrafter"/>
</dbReference>
<dbReference type="InterPro" id="IPR027417">
    <property type="entry name" value="P-loop_NTPase"/>
</dbReference>
<dbReference type="GO" id="GO:0005737">
    <property type="term" value="C:cytoplasm"/>
    <property type="evidence" value="ECO:0007669"/>
    <property type="project" value="TreeGrafter"/>
</dbReference>
<keyword evidence="5" id="KW-0413">Isomerase</keyword>
<keyword evidence="4" id="KW-0238">DNA-binding</keyword>
<dbReference type="EC" id="5.6.2.4" evidence="7"/>
<dbReference type="Pfam" id="PF00270">
    <property type="entry name" value="DEAD"/>
    <property type="match status" value="1"/>
</dbReference>
<evidence type="ECO:0000256" key="7">
    <source>
        <dbReference type="ARBA" id="ARBA00034808"/>
    </source>
</evidence>
<keyword evidence="2" id="KW-0378">Hydrolase</keyword>
<protein>
    <recommendedName>
        <fullName evidence="7">DNA 3'-5' helicase</fullName>
        <ecNumber evidence="7">5.6.2.4</ecNumber>
    </recommendedName>
</protein>
<reference evidence="9" key="1">
    <citation type="submission" date="2016-01" db="EMBL/GenBank/DDBJ databases">
        <title>Reference transcriptome for the parasite Schistocephalus solidus: insights into the molecular evolution of parasitism.</title>
        <authorList>
            <person name="Hebert F.O."/>
            <person name="Grambauer S."/>
            <person name="Barber I."/>
            <person name="Landry C.R."/>
            <person name="Aubin-Horth N."/>
        </authorList>
    </citation>
    <scope>NUCLEOTIDE SEQUENCE</scope>
</reference>
<dbReference type="PANTHER" id="PTHR13710">
    <property type="entry name" value="DNA HELICASE RECQ FAMILY MEMBER"/>
    <property type="match status" value="1"/>
</dbReference>
<evidence type="ECO:0000256" key="5">
    <source>
        <dbReference type="ARBA" id="ARBA00023235"/>
    </source>
</evidence>